<keyword evidence="3" id="KW-1185">Reference proteome</keyword>
<keyword evidence="1" id="KW-0812">Transmembrane</keyword>
<accession>A0ABX6GH42</accession>
<feature type="transmembrane region" description="Helical" evidence="1">
    <location>
        <begin position="35"/>
        <end position="55"/>
    </location>
</feature>
<evidence type="ECO:0000313" key="2">
    <source>
        <dbReference type="EMBL" id="QHA85554.1"/>
    </source>
</evidence>
<evidence type="ECO:0000313" key="3">
    <source>
        <dbReference type="Proteomes" id="UP000430368"/>
    </source>
</evidence>
<dbReference type="EMBL" id="CP041764">
    <property type="protein sequence ID" value="QHA85554.1"/>
    <property type="molecule type" value="Genomic_DNA"/>
</dbReference>
<dbReference type="Proteomes" id="UP000430368">
    <property type="component" value="Chromosome"/>
</dbReference>
<dbReference type="InterPro" id="IPR008473">
    <property type="entry name" value="Phage_holin_3_7"/>
</dbReference>
<proteinExistence type="predicted"/>
<dbReference type="Pfam" id="PF05449">
    <property type="entry name" value="Phage_holin_3_7"/>
    <property type="match status" value="1"/>
</dbReference>
<sequence length="101" mass="11340">MLNNYLLIVNAITCAVISARMILYRRNGATHRPIAAFFAWLLIVASASVTIRILTGDYHYANWSETLINVGFCVAVMSSRGNVMTLAKPMQRFTHDKGRHL</sequence>
<keyword evidence="1" id="KW-0472">Membrane</keyword>
<evidence type="ECO:0000256" key="1">
    <source>
        <dbReference type="SAM" id="Phobius"/>
    </source>
</evidence>
<feature type="transmembrane region" description="Helical" evidence="1">
    <location>
        <begin position="67"/>
        <end position="87"/>
    </location>
</feature>
<feature type="transmembrane region" description="Helical" evidence="1">
    <location>
        <begin position="6"/>
        <end position="23"/>
    </location>
</feature>
<gene>
    <name evidence="2" type="ORF">FO014_00380</name>
</gene>
<name>A0ABX6GH42_9GAMM</name>
<reference evidence="2 3" key="1">
    <citation type="submission" date="2019-07" db="EMBL/GenBank/DDBJ databases">
        <title>Serratia dokdonensis sp. nov., an elicitor of systemic resistance in Nicotiana Tabacum.</title>
        <authorList>
            <person name="Son J.-S."/>
            <person name="Hwang Y.-J."/>
            <person name="Lee S.-Y."/>
            <person name="Ghim S.-Y."/>
        </authorList>
    </citation>
    <scope>NUCLEOTIDE SEQUENCE [LARGE SCALE GENOMIC DNA]</scope>
    <source>
        <strain evidence="2 3">KUDC3025</strain>
    </source>
</reference>
<organism evidence="2 3">
    <name type="scientific">Serratia rhizosphaerae</name>
    <dbReference type="NCBI Taxonomy" id="2597702"/>
    <lineage>
        <taxon>Bacteria</taxon>
        <taxon>Pseudomonadati</taxon>
        <taxon>Pseudomonadota</taxon>
        <taxon>Gammaproteobacteria</taxon>
        <taxon>Enterobacterales</taxon>
        <taxon>Yersiniaceae</taxon>
        <taxon>Serratia</taxon>
    </lineage>
</organism>
<protein>
    <submittedName>
        <fullName evidence="2">Phage holin family protein</fullName>
    </submittedName>
</protein>
<keyword evidence="1" id="KW-1133">Transmembrane helix</keyword>
<dbReference type="RefSeq" id="WP_160026953.1">
    <property type="nucleotide sequence ID" value="NZ_CP041764.1"/>
</dbReference>